<evidence type="ECO:0000256" key="2">
    <source>
        <dbReference type="ARBA" id="ARBA00022475"/>
    </source>
</evidence>
<organism evidence="7 8">
    <name type="scientific">Allosediminivita pacifica</name>
    <dbReference type="NCBI Taxonomy" id="1267769"/>
    <lineage>
        <taxon>Bacteria</taxon>
        <taxon>Pseudomonadati</taxon>
        <taxon>Pseudomonadota</taxon>
        <taxon>Alphaproteobacteria</taxon>
        <taxon>Rhodobacterales</taxon>
        <taxon>Paracoccaceae</taxon>
        <taxon>Allosediminivita</taxon>
    </lineage>
</organism>
<dbReference type="PANTHER" id="PTHR30482">
    <property type="entry name" value="HIGH-AFFINITY BRANCHED-CHAIN AMINO ACID TRANSPORT SYSTEM PERMEASE"/>
    <property type="match status" value="1"/>
</dbReference>
<keyword evidence="2" id="KW-1003">Cell membrane</keyword>
<protein>
    <submittedName>
        <fullName evidence="7">Amino acid/amide ABC transporter membrane protein 2 (HAAT family)</fullName>
    </submittedName>
</protein>
<evidence type="ECO:0000256" key="3">
    <source>
        <dbReference type="ARBA" id="ARBA00022692"/>
    </source>
</evidence>
<feature type="transmembrane region" description="Helical" evidence="6">
    <location>
        <begin position="227"/>
        <end position="244"/>
    </location>
</feature>
<feature type="transmembrane region" description="Helical" evidence="6">
    <location>
        <begin position="31"/>
        <end position="52"/>
    </location>
</feature>
<feature type="transmembrane region" description="Helical" evidence="6">
    <location>
        <begin position="277"/>
        <end position="298"/>
    </location>
</feature>
<evidence type="ECO:0000313" key="7">
    <source>
        <dbReference type="EMBL" id="PTX48065.1"/>
    </source>
</evidence>
<dbReference type="InterPro" id="IPR043428">
    <property type="entry name" value="LivM-like"/>
</dbReference>
<dbReference type="GO" id="GO:0015658">
    <property type="term" value="F:branched-chain amino acid transmembrane transporter activity"/>
    <property type="evidence" value="ECO:0007669"/>
    <property type="project" value="InterPro"/>
</dbReference>
<reference evidence="7 8" key="1">
    <citation type="submission" date="2018-04" db="EMBL/GenBank/DDBJ databases">
        <title>Genomic Encyclopedia of Archaeal and Bacterial Type Strains, Phase II (KMG-II): from individual species to whole genera.</title>
        <authorList>
            <person name="Goeker M."/>
        </authorList>
    </citation>
    <scope>NUCLEOTIDE SEQUENCE [LARGE SCALE GENOMIC DNA]</scope>
    <source>
        <strain evidence="7 8">DSM 29329</strain>
    </source>
</reference>
<dbReference type="PANTHER" id="PTHR30482:SF10">
    <property type="entry name" value="HIGH-AFFINITY BRANCHED-CHAIN AMINO ACID TRANSPORT PROTEIN BRAE"/>
    <property type="match status" value="1"/>
</dbReference>
<evidence type="ECO:0000256" key="1">
    <source>
        <dbReference type="ARBA" id="ARBA00004651"/>
    </source>
</evidence>
<keyword evidence="4 6" id="KW-1133">Transmembrane helix</keyword>
<dbReference type="Proteomes" id="UP000244069">
    <property type="component" value="Unassembled WGS sequence"/>
</dbReference>
<keyword evidence="8" id="KW-1185">Reference proteome</keyword>
<dbReference type="OrthoDB" id="9814461at2"/>
<comment type="subcellular location">
    <subcellularLocation>
        <location evidence="1">Cell membrane</location>
        <topology evidence="1">Multi-pass membrane protein</topology>
    </subcellularLocation>
</comment>
<dbReference type="EMBL" id="QBKN01000010">
    <property type="protein sequence ID" value="PTX48065.1"/>
    <property type="molecule type" value="Genomic_DNA"/>
</dbReference>
<evidence type="ECO:0000256" key="6">
    <source>
        <dbReference type="SAM" id="Phobius"/>
    </source>
</evidence>
<accession>A0A2T6AW81</accession>
<dbReference type="PROSITE" id="PS51257">
    <property type="entry name" value="PROKAR_LIPOPROTEIN"/>
    <property type="match status" value="1"/>
</dbReference>
<feature type="transmembrane region" description="Helical" evidence="6">
    <location>
        <begin position="111"/>
        <end position="131"/>
    </location>
</feature>
<gene>
    <name evidence="7" type="ORF">C8N44_11064</name>
</gene>
<comment type="caution">
    <text evidence="7">The sequence shown here is derived from an EMBL/GenBank/DDBJ whole genome shotgun (WGS) entry which is preliminary data.</text>
</comment>
<keyword evidence="5 6" id="KW-0472">Membrane</keyword>
<evidence type="ECO:0000256" key="4">
    <source>
        <dbReference type="ARBA" id="ARBA00022989"/>
    </source>
</evidence>
<dbReference type="RefSeq" id="WP_107975982.1">
    <property type="nucleotide sequence ID" value="NZ_BMEZ01000012.1"/>
</dbReference>
<dbReference type="CDD" id="cd06581">
    <property type="entry name" value="TM_PBP1_LivM_like"/>
    <property type="match status" value="1"/>
</dbReference>
<feature type="transmembrane region" description="Helical" evidence="6">
    <location>
        <begin position="84"/>
        <end position="104"/>
    </location>
</feature>
<evidence type="ECO:0000256" key="5">
    <source>
        <dbReference type="ARBA" id="ARBA00023136"/>
    </source>
</evidence>
<keyword evidence="3 6" id="KW-0812">Transmembrane</keyword>
<dbReference type="GO" id="GO:0005886">
    <property type="term" value="C:plasma membrane"/>
    <property type="evidence" value="ECO:0007669"/>
    <property type="project" value="UniProtKB-SubCell"/>
</dbReference>
<dbReference type="AlphaFoldDB" id="A0A2T6AW81"/>
<feature type="transmembrane region" description="Helical" evidence="6">
    <location>
        <begin position="251"/>
        <end position="271"/>
    </location>
</feature>
<feature type="transmembrane region" description="Helical" evidence="6">
    <location>
        <begin position="151"/>
        <end position="170"/>
    </location>
</feature>
<name>A0A2T6AW81_9RHOB</name>
<dbReference type="Pfam" id="PF02653">
    <property type="entry name" value="BPD_transp_2"/>
    <property type="match status" value="1"/>
</dbReference>
<feature type="transmembrane region" description="Helical" evidence="6">
    <location>
        <begin position="200"/>
        <end position="221"/>
    </location>
</feature>
<sequence>MRLTAKNWQGLALTAVLLGVAACLPLLTTAYWLTIGVTIALYTVLATSWALFSGPTHYISLATAAFFGVGTYTTGLGIEHLPYWVLPPLAGLIGAALAALVGLATLRLSGVYFVIFTLGLAEFIRQIITWGQTVSGTKGIYVLTSITEAHIYWQLLGLAGLVWLLGWLIGRSRLGFALRIIGDDEEVARHSGIHTARAKVLLFMVPGAFAAITGAVLAPRYVYIEPILAFTPMLSFQVVIMALLGGTGRLWGPVVGVIPFTFLWEGISASVPNQTTLLLGVAFLVIVYVLPRGFVGLIEDARARVNRAEGYA</sequence>
<dbReference type="InterPro" id="IPR001851">
    <property type="entry name" value="ABC_transp_permease"/>
</dbReference>
<evidence type="ECO:0000313" key="8">
    <source>
        <dbReference type="Proteomes" id="UP000244069"/>
    </source>
</evidence>
<proteinExistence type="predicted"/>